<comment type="function">
    <text evidence="1 7">RNaseP catalyzes the removal of the 5'-leader sequence from pre-tRNA to produce the mature 5'-terminus. It can also cleave other RNA substrates such as 4.5S RNA. The protein component plays an auxiliary but essential role in vivo by binding to the 5'-leader sequence and broadening the substrate specificity of the ribozyme.</text>
</comment>
<evidence type="ECO:0000256" key="3">
    <source>
        <dbReference type="ARBA" id="ARBA00022722"/>
    </source>
</evidence>
<dbReference type="EC" id="3.1.26.5" evidence="7 8"/>
<evidence type="ECO:0000313" key="9">
    <source>
        <dbReference type="EMBL" id="KKS47820.1"/>
    </source>
</evidence>
<dbReference type="STRING" id="1618659.UV11_C0013G0044"/>
<dbReference type="GO" id="GO:0042781">
    <property type="term" value="F:3'-tRNA processing endoribonuclease activity"/>
    <property type="evidence" value="ECO:0007669"/>
    <property type="project" value="TreeGrafter"/>
</dbReference>
<dbReference type="GO" id="GO:0004526">
    <property type="term" value="F:ribonuclease P activity"/>
    <property type="evidence" value="ECO:0007669"/>
    <property type="project" value="UniProtKB-UniRule"/>
</dbReference>
<evidence type="ECO:0000256" key="5">
    <source>
        <dbReference type="ARBA" id="ARBA00022801"/>
    </source>
</evidence>
<dbReference type="Gene3D" id="3.30.230.10">
    <property type="match status" value="1"/>
</dbReference>
<dbReference type="GO" id="GO:0000049">
    <property type="term" value="F:tRNA binding"/>
    <property type="evidence" value="ECO:0007669"/>
    <property type="project" value="UniProtKB-UniRule"/>
</dbReference>
<dbReference type="AlphaFoldDB" id="A0A0G0ZGD8"/>
<keyword evidence="6 7" id="KW-0694">RNA-binding</keyword>
<dbReference type="GO" id="GO:0030677">
    <property type="term" value="C:ribonuclease P complex"/>
    <property type="evidence" value="ECO:0007669"/>
    <property type="project" value="TreeGrafter"/>
</dbReference>
<dbReference type="Proteomes" id="UP000034036">
    <property type="component" value="Unassembled WGS sequence"/>
</dbReference>
<evidence type="ECO:0000256" key="7">
    <source>
        <dbReference type="HAMAP-Rule" id="MF_00227"/>
    </source>
</evidence>
<proteinExistence type="inferred from homology"/>
<protein>
    <recommendedName>
        <fullName evidence="7 8">Ribonuclease P protein component</fullName>
        <shortName evidence="7">RNase P protein</shortName>
        <shortName evidence="7">RNaseP protein</shortName>
        <ecNumber evidence="7 8">3.1.26.5</ecNumber>
    </recommendedName>
    <alternativeName>
        <fullName evidence="7">Protein C5</fullName>
    </alternativeName>
</protein>
<dbReference type="PATRIC" id="fig|1618659.3.peg.562"/>
<organism evidence="9 10">
    <name type="scientific">Candidatus Giovannonibacteria bacterium GW2011_GWF2_42_19</name>
    <dbReference type="NCBI Taxonomy" id="1618659"/>
    <lineage>
        <taxon>Bacteria</taxon>
        <taxon>Candidatus Giovannoniibacteriota</taxon>
    </lineage>
</organism>
<dbReference type="InterPro" id="IPR014721">
    <property type="entry name" value="Ribsml_uS5_D2-typ_fold_subgr"/>
</dbReference>
<evidence type="ECO:0000256" key="4">
    <source>
        <dbReference type="ARBA" id="ARBA00022759"/>
    </source>
</evidence>
<evidence type="ECO:0000313" key="10">
    <source>
        <dbReference type="Proteomes" id="UP000034036"/>
    </source>
</evidence>
<dbReference type="PROSITE" id="PS00648">
    <property type="entry name" value="RIBONUCLEASE_P"/>
    <property type="match status" value="1"/>
</dbReference>
<dbReference type="PANTHER" id="PTHR33992:SF1">
    <property type="entry name" value="RIBONUCLEASE P PROTEIN COMPONENT"/>
    <property type="match status" value="1"/>
</dbReference>
<dbReference type="PANTHER" id="PTHR33992">
    <property type="entry name" value="RIBONUCLEASE P PROTEIN COMPONENT"/>
    <property type="match status" value="1"/>
</dbReference>
<accession>A0A0G0ZGD8</accession>
<keyword evidence="5 7" id="KW-0378">Hydrolase</keyword>
<dbReference type="NCBIfam" id="TIGR00188">
    <property type="entry name" value="rnpA"/>
    <property type="match status" value="1"/>
</dbReference>
<comment type="similarity">
    <text evidence="7">Belongs to the RnpA family.</text>
</comment>
<dbReference type="GO" id="GO:0001682">
    <property type="term" value="P:tRNA 5'-leader removal"/>
    <property type="evidence" value="ECO:0007669"/>
    <property type="project" value="UniProtKB-UniRule"/>
</dbReference>
<dbReference type="InterPro" id="IPR020539">
    <property type="entry name" value="RNase_P_CS"/>
</dbReference>
<keyword evidence="3 7" id="KW-0540">Nuclease</keyword>
<evidence type="ECO:0000256" key="8">
    <source>
        <dbReference type="NCBIfam" id="TIGR00188"/>
    </source>
</evidence>
<comment type="subunit">
    <text evidence="7">Consists of a catalytic RNA component (M1 or rnpB) and a protein subunit.</text>
</comment>
<evidence type="ECO:0000256" key="6">
    <source>
        <dbReference type="ARBA" id="ARBA00022884"/>
    </source>
</evidence>
<keyword evidence="2 7" id="KW-0819">tRNA processing</keyword>
<comment type="caution">
    <text evidence="9">The sequence shown here is derived from an EMBL/GenBank/DDBJ whole genome shotgun (WGS) entry which is preliminary data.</text>
</comment>
<dbReference type="InterPro" id="IPR000100">
    <property type="entry name" value="RNase_P"/>
</dbReference>
<dbReference type="SUPFAM" id="SSF54211">
    <property type="entry name" value="Ribosomal protein S5 domain 2-like"/>
    <property type="match status" value="1"/>
</dbReference>
<gene>
    <name evidence="7" type="primary">rnpA</name>
    <name evidence="9" type="ORF">UV11_C0013G0044</name>
</gene>
<dbReference type="InterPro" id="IPR020568">
    <property type="entry name" value="Ribosomal_Su5_D2-typ_SF"/>
</dbReference>
<dbReference type="HAMAP" id="MF_00227">
    <property type="entry name" value="RNase_P"/>
    <property type="match status" value="1"/>
</dbReference>
<name>A0A0G0ZGD8_9BACT</name>
<dbReference type="EMBL" id="LCDF01000013">
    <property type="protein sequence ID" value="KKS47820.1"/>
    <property type="molecule type" value="Genomic_DNA"/>
</dbReference>
<evidence type="ECO:0000256" key="2">
    <source>
        <dbReference type="ARBA" id="ARBA00022694"/>
    </source>
</evidence>
<keyword evidence="4 7" id="KW-0255">Endonuclease</keyword>
<sequence>MLPSKFRLKGAQKPLIFQRARTYASKLFLLRLGQLSPGEESKFAFVVGSKKVKKAVVRNKIKRRAREIIRKKLPFIKKGNFAIFIFTADCAKATFKDMEGEICAALEKAKLV</sequence>
<comment type="catalytic activity">
    <reaction evidence="7">
        <text>Endonucleolytic cleavage of RNA, removing 5'-extranucleotides from tRNA precursor.</text>
        <dbReference type="EC" id="3.1.26.5"/>
    </reaction>
</comment>
<evidence type="ECO:0000256" key="1">
    <source>
        <dbReference type="ARBA" id="ARBA00002663"/>
    </source>
</evidence>
<dbReference type="Pfam" id="PF00825">
    <property type="entry name" value="Ribonuclease_P"/>
    <property type="match status" value="1"/>
</dbReference>
<reference evidence="9" key="1">
    <citation type="journal article" date="2015" name="Nature">
        <title>rRNA introns, odd ribosomes, and small enigmatic genomes across a large radiation of phyla.</title>
        <authorList>
            <person name="Brown C.T."/>
            <person name="Hug L.A."/>
            <person name="Thomas B.C."/>
            <person name="Sharon I."/>
            <person name="Castelle C.J."/>
            <person name="Singh A."/>
            <person name="Wilkins M.J."/>
            <person name="Williams K.H."/>
            <person name="Banfield J.F."/>
        </authorList>
    </citation>
    <scope>NUCLEOTIDE SEQUENCE [LARGE SCALE GENOMIC DNA]</scope>
</reference>